<dbReference type="GO" id="GO:0055052">
    <property type="term" value="C:ATP-binding cassette (ABC) transporter complex, substrate-binding subunit-containing"/>
    <property type="evidence" value="ECO:0007669"/>
    <property type="project" value="TreeGrafter"/>
</dbReference>
<proteinExistence type="inferred from homology"/>
<dbReference type="AlphaFoldDB" id="A0A1W6B3L9"/>
<keyword evidence="7 11" id="KW-0067">ATP-binding</keyword>
<evidence type="ECO:0000256" key="2">
    <source>
        <dbReference type="ARBA" id="ARBA00022448"/>
    </source>
</evidence>
<dbReference type="GO" id="GO:0005524">
    <property type="term" value="F:ATP binding"/>
    <property type="evidence" value="ECO:0007669"/>
    <property type="project" value="UniProtKB-KW"/>
</dbReference>
<evidence type="ECO:0000256" key="4">
    <source>
        <dbReference type="ARBA" id="ARBA00022519"/>
    </source>
</evidence>
<evidence type="ECO:0000256" key="6">
    <source>
        <dbReference type="ARBA" id="ARBA00022741"/>
    </source>
</evidence>
<dbReference type="GO" id="GO:0015794">
    <property type="term" value="P:glycerol-3-phosphate transmembrane transport"/>
    <property type="evidence" value="ECO:0007669"/>
    <property type="project" value="TreeGrafter"/>
</dbReference>
<gene>
    <name evidence="11" type="primary">ugpC</name>
    <name evidence="11" type="ORF">B1H58_06170</name>
</gene>
<keyword evidence="8" id="KW-1278">Translocase</keyword>
<dbReference type="GO" id="GO:0140359">
    <property type="term" value="F:ABC-type transporter activity"/>
    <property type="evidence" value="ECO:0007669"/>
    <property type="project" value="InterPro"/>
</dbReference>
<comment type="similarity">
    <text evidence="1">Belongs to the ABC transporter superfamily. Drug exporter-2 (TC 3.A.1.117) family.</text>
</comment>
<dbReference type="RefSeq" id="WP_085068648.1">
    <property type="nucleotide sequence ID" value="NZ_CP019706.1"/>
</dbReference>
<evidence type="ECO:0000256" key="3">
    <source>
        <dbReference type="ARBA" id="ARBA00022475"/>
    </source>
</evidence>
<dbReference type="KEGG" id="palh:B1H58_06170"/>
<evidence type="ECO:0000256" key="8">
    <source>
        <dbReference type="ARBA" id="ARBA00022967"/>
    </source>
</evidence>
<dbReference type="SUPFAM" id="SSF52540">
    <property type="entry name" value="P-loop containing nucleoside triphosphate hydrolases"/>
    <property type="match status" value="1"/>
</dbReference>
<dbReference type="SUPFAM" id="SSF50331">
    <property type="entry name" value="MOP-like"/>
    <property type="match status" value="1"/>
</dbReference>
<keyword evidence="12" id="KW-1185">Reference proteome</keyword>
<dbReference type="GO" id="GO:0008643">
    <property type="term" value="P:carbohydrate transport"/>
    <property type="evidence" value="ECO:0007669"/>
    <property type="project" value="InterPro"/>
</dbReference>
<dbReference type="EMBL" id="CP019706">
    <property type="protein sequence ID" value="ARJ41643.1"/>
    <property type="molecule type" value="Genomic_DNA"/>
</dbReference>
<protein>
    <submittedName>
        <fullName evidence="11">sn-glycerol-3-phosphate ABC transporter ATP-binding protein UgpC</fullName>
    </submittedName>
</protein>
<dbReference type="InterPro" id="IPR003593">
    <property type="entry name" value="AAA+_ATPase"/>
</dbReference>
<evidence type="ECO:0000313" key="12">
    <source>
        <dbReference type="Proteomes" id="UP000192900"/>
    </source>
</evidence>
<keyword evidence="5" id="KW-0762">Sugar transport</keyword>
<name>A0A1W6B3L9_9GAMM</name>
<dbReference type="InterPro" id="IPR027417">
    <property type="entry name" value="P-loop_NTPase"/>
</dbReference>
<dbReference type="InterPro" id="IPR003439">
    <property type="entry name" value="ABC_transporter-like_ATP-bd"/>
</dbReference>
<sequence length="357" mass="39674">MAAVTLQAVTKSYDGKQQIIQPLDVVIGDGEFMVMVGPSGCGKSTLLRMVAGLERVTSGDIYINTQRVTELEPKDRGIAMVFQNYALYPHMTVEENMAYGLKIRGMGRELIRQRVLEAARSLELDALLKRRPRELSGGQRQRVAMGRAIVREPAVFLFDEPLSNLDARLRVQMRLELQLLHRRLRTTSLYVTHDQVEAMTLAERVMVMNKGVVEQVGTPVEVYERPATRFVASFIGSPAMNLLEGSFSRDGNAFVLGDNLALPLAVAKTQWANQAATLGIRPEHIRLSSREAGGIPLVVETLEILGADNLAHGKWGEQRLVVRLPHLERPAPGSTLWLHLPVEALHFFSAKQGARLE</sequence>
<evidence type="ECO:0000256" key="9">
    <source>
        <dbReference type="ARBA" id="ARBA00023136"/>
    </source>
</evidence>
<dbReference type="InterPro" id="IPR017871">
    <property type="entry name" value="ABC_transporter-like_CS"/>
</dbReference>
<dbReference type="Pfam" id="PF17912">
    <property type="entry name" value="OB_MalK"/>
    <property type="match status" value="1"/>
</dbReference>
<dbReference type="OrthoDB" id="9802264at2"/>
<dbReference type="CDD" id="cd03301">
    <property type="entry name" value="ABC_MalK_N"/>
    <property type="match status" value="1"/>
</dbReference>
<evidence type="ECO:0000256" key="7">
    <source>
        <dbReference type="ARBA" id="ARBA00022840"/>
    </source>
</evidence>
<dbReference type="Gene3D" id="2.40.50.140">
    <property type="entry name" value="Nucleic acid-binding proteins"/>
    <property type="match status" value="1"/>
</dbReference>
<dbReference type="InterPro" id="IPR047641">
    <property type="entry name" value="ABC_transpr_MalK/UgpC-like"/>
</dbReference>
<dbReference type="NCBIfam" id="NF008653">
    <property type="entry name" value="PRK11650.1"/>
    <property type="match status" value="1"/>
</dbReference>
<keyword evidence="4" id="KW-0997">Cell inner membrane</keyword>
<evidence type="ECO:0000313" key="11">
    <source>
        <dbReference type="EMBL" id="ARJ41643.1"/>
    </source>
</evidence>
<keyword evidence="2" id="KW-0813">Transport</keyword>
<dbReference type="STRING" id="1891675.B1H58_06170"/>
<dbReference type="Proteomes" id="UP000192900">
    <property type="component" value="Chromosome"/>
</dbReference>
<dbReference type="FunFam" id="3.40.50.300:FF:000042">
    <property type="entry name" value="Maltose/maltodextrin ABC transporter, ATP-binding protein"/>
    <property type="match status" value="1"/>
</dbReference>
<dbReference type="InterPro" id="IPR015855">
    <property type="entry name" value="ABC_transpr_MalK-like"/>
</dbReference>
<dbReference type="Pfam" id="PF00005">
    <property type="entry name" value="ABC_tran"/>
    <property type="match status" value="1"/>
</dbReference>
<dbReference type="PROSITE" id="PS50893">
    <property type="entry name" value="ABC_TRANSPORTER_2"/>
    <property type="match status" value="1"/>
</dbReference>
<accession>A0A1W6B3L9</accession>
<evidence type="ECO:0000259" key="10">
    <source>
        <dbReference type="PROSITE" id="PS50893"/>
    </source>
</evidence>
<keyword evidence="9" id="KW-0472">Membrane</keyword>
<dbReference type="PROSITE" id="PS00211">
    <property type="entry name" value="ABC_TRANSPORTER_1"/>
    <property type="match status" value="1"/>
</dbReference>
<keyword evidence="6" id="KW-0547">Nucleotide-binding</keyword>
<evidence type="ECO:0000256" key="5">
    <source>
        <dbReference type="ARBA" id="ARBA00022597"/>
    </source>
</evidence>
<keyword evidence="3" id="KW-1003">Cell membrane</keyword>
<reference evidence="11 12" key="1">
    <citation type="submission" date="2017-02" db="EMBL/GenBank/DDBJ databases">
        <title>Complete genome sequence of the drought resistance-promoting endophyte Pantoea alhagi LTYR-11Z.</title>
        <authorList>
            <person name="Zhang L."/>
        </authorList>
    </citation>
    <scope>NUCLEOTIDE SEQUENCE [LARGE SCALE GENOMIC DNA]</scope>
    <source>
        <strain evidence="11 12">LTYR-11Z</strain>
    </source>
</reference>
<evidence type="ECO:0000256" key="1">
    <source>
        <dbReference type="ARBA" id="ARBA00006526"/>
    </source>
</evidence>
<dbReference type="GO" id="GO:0016887">
    <property type="term" value="F:ATP hydrolysis activity"/>
    <property type="evidence" value="ECO:0007669"/>
    <property type="project" value="InterPro"/>
</dbReference>
<dbReference type="InterPro" id="IPR012340">
    <property type="entry name" value="NA-bd_OB-fold"/>
</dbReference>
<dbReference type="SMART" id="SM00382">
    <property type="entry name" value="AAA"/>
    <property type="match status" value="1"/>
</dbReference>
<dbReference type="PANTHER" id="PTHR43875:SF12">
    <property type="entry name" value="SN-GLYCEROL-3-PHOSPHATE IMPORT ATP-BINDING PROTEIN UGPC"/>
    <property type="match status" value="1"/>
</dbReference>
<dbReference type="InterPro" id="IPR040582">
    <property type="entry name" value="OB_MalK-like"/>
</dbReference>
<dbReference type="PANTHER" id="PTHR43875">
    <property type="entry name" value="MALTODEXTRIN IMPORT ATP-BINDING PROTEIN MSMX"/>
    <property type="match status" value="1"/>
</dbReference>
<dbReference type="GO" id="GO:0001407">
    <property type="term" value="P:glycerophosphodiester transmembrane transport"/>
    <property type="evidence" value="ECO:0007669"/>
    <property type="project" value="TreeGrafter"/>
</dbReference>
<dbReference type="Gene3D" id="3.40.50.300">
    <property type="entry name" value="P-loop containing nucleotide triphosphate hydrolases"/>
    <property type="match status" value="1"/>
</dbReference>
<dbReference type="InterPro" id="IPR008995">
    <property type="entry name" value="Mo/tungstate-bd_C_term_dom"/>
</dbReference>
<organism evidence="11 12">
    <name type="scientific">Pantoea alhagi</name>
    <dbReference type="NCBI Taxonomy" id="1891675"/>
    <lineage>
        <taxon>Bacteria</taxon>
        <taxon>Pseudomonadati</taxon>
        <taxon>Pseudomonadota</taxon>
        <taxon>Gammaproteobacteria</taxon>
        <taxon>Enterobacterales</taxon>
        <taxon>Erwiniaceae</taxon>
        <taxon>Pantoea</taxon>
    </lineage>
</organism>
<dbReference type="Gene3D" id="2.40.50.100">
    <property type="match status" value="1"/>
</dbReference>
<feature type="domain" description="ABC transporter" evidence="10">
    <location>
        <begin position="4"/>
        <end position="235"/>
    </location>
</feature>